<dbReference type="PRINTS" id="PR00081">
    <property type="entry name" value="GDHRDH"/>
</dbReference>
<dbReference type="AlphaFoldDB" id="A0A2P7YNP6"/>
<dbReference type="Gene3D" id="3.40.50.720">
    <property type="entry name" value="NAD(P)-binding Rossmann-like Domain"/>
    <property type="match status" value="1"/>
</dbReference>
<accession>A0A2P7YNP6</accession>
<gene>
    <name evidence="5" type="ORF">C7M61_003287</name>
</gene>
<reference evidence="5 6" key="1">
    <citation type="submission" date="2018-03" db="EMBL/GenBank/DDBJ databases">
        <title>Candida pseudohaemulonii genome assembly and annotation.</title>
        <authorList>
            <person name="Munoz J.F."/>
            <person name="Gade L.G."/>
            <person name="Chow N.A."/>
            <person name="Litvintseva A.P."/>
            <person name="Loparev V.N."/>
            <person name="Cuomo C.A."/>
        </authorList>
    </citation>
    <scope>NUCLEOTIDE SEQUENCE [LARGE SCALE GENOMIC DNA]</scope>
    <source>
        <strain evidence="5 6">B12108</strain>
    </source>
</reference>
<dbReference type="RefSeq" id="XP_024713116.1">
    <property type="nucleotide sequence ID" value="XM_024858629.1"/>
</dbReference>
<proteinExistence type="inferred from homology"/>
<comment type="caution">
    <text evidence="5">The sequence shown here is derived from an EMBL/GenBank/DDBJ whole genome shotgun (WGS) entry which is preliminary data.</text>
</comment>
<evidence type="ECO:0000256" key="1">
    <source>
        <dbReference type="ARBA" id="ARBA00006484"/>
    </source>
</evidence>
<dbReference type="STRING" id="418784.A0A2P7YNP6"/>
<dbReference type="Pfam" id="PF00106">
    <property type="entry name" value="adh_short"/>
    <property type="match status" value="1"/>
</dbReference>
<evidence type="ECO:0000313" key="6">
    <source>
        <dbReference type="Proteomes" id="UP000241107"/>
    </source>
</evidence>
<dbReference type="VEuPathDB" id="FungiDB:C7M61_003287"/>
<dbReference type="EMBL" id="PYFQ01000008">
    <property type="protein sequence ID" value="PSK37581.1"/>
    <property type="molecule type" value="Genomic_DNA"/>
</dbReference>
<name>A0A2P7YNP6_9ASCO</name>
<dbReference type="InterPro" id="IPR036291">
    <property type="entry name" value="NAD(P)-bd_dom_sf"/>
</dbReference>
<keyword evidence="3" id="KW-0560">Oxidoreductase</keyword>
<dbReference type="FunFam" id="3.40.50.720:FF:000084">
    <property type="entry name" value="Short-chain dehydrogenase reductase"/>
    <property type="match status" value="1"/>
</dbReference>
<evidence type="ECO:0000256" key="3">
    <source>
        <dbReference type="ARBA" id="ARBA00023002"/>
    </source>
</evidence>
<dbReference type="InterPro" id="IPR002347">
    <property type="entry name" value="SDR_fam"/>
</dbReference>
<dbReference type="OrthoDB" id="47007at2759"/>
<comment type="similarity">
    <text evidence="1 4">Belongs to the short-chain dehydrogenases/reductases (SDR) family.</text>
</comment>
<dbReference type="PANTHER" id="PTHR42760:SF133">
    <property type="entry name" value="3-OXOACYL-[ACYL-CARRIER-PROTEIN] REDUCTASE"/>
    <property type="match status" value="1"/>
</dbReference>
<organism evidence="5 6">
    <name type="scientific">Candidozyma pseudohaemuli</name>
    <dbReference type="NCBI Taxonomy" id="418784"/>
    <lineage>
        <taxon>Eukaryota</taxon>
        <taxon>Fungi</taxon>
        <taxon>Dikarya</taxon>
        <taxon>Ascomycota</taxon>
        <taxon>Saccharomycotina</taxon>
        <taxon>Pichiomycetes</taxon>
        <taxon>Metschnikowiaceae</taxon>
        <taxon>Candidozyma</taxon>
    </lineage>
</organism>
<keyword evidence="2" id="KW-0521">NADP</keyword>
<evidence type="ECO:0000256" key="2">
    <source>
        <dbReference type="ARBA" id="ARBA00022857"/>
    </source>
</evidence>
<dbReference type="InterPro" id="IPR020904">
    <property type="entry name" value="Sc_DH/Rdtase_CS"/>
</dbReference>
<sequence>MSLAIITGGAQGIGRAAALRLSRDGFNVGIIDLLHKKSEAEKTISLVQQNGAKAGFFPADVSKKPGFEAATKAAISGLGPLDVLVNNAGISIMAPLELQEEADLQKMLDVNVKSCLWGMQIAAAEFKKNQHKGRIVNAASSLAHQGMATVGAYAMSKAAVKSLTQTAAKELAEFGILVNCYCPGPIRTDLFEGIVDRSEKLKVAKADEVVEVQRDGMALREFGTTEEIADVISFLASPRRKWVTGQSYTADGGLNFT</sequence>
<dbReference type="GeneID" id="36566676"/>
<dbReference type="GO" id="GO:0016616">
    <property type="term" value="F:oxidoreductase activity, acting on the CH-OH group of donors, NAD or NADP as acceptor"/>
    <property type="evidence" value="ECO:0007669"/>
    <property type="project" value="TreeGrafter"/>
</dbReference>
<dbReference type="GO" id="GO:0048038">
    <property type="term" value="F:quinone binding"/>
    <property type="evidence" value="ECO:0007669"/>
    <property type="project" value="TreeGrafter"/>
</dbReference>
<dbReference type="SUPFAM" id="SSF51735">
    <property type="entry name" value="NAD(P)-binding Rossmann-fold domains"/>
    <property type="match status" value="1"/>
</dbReference>
<dbReference type="PRINTS" id="PR00080">
    <property type="entry name" value="SDRFAMILY"/>
</dbReference>
<evidence type="ECO:0008006" key="7">
    <source>
        <dbReference type="Google" id="ProtNLM"/>
    </source>
</evidence>
<evidence type="ECO:0000313" key="5">
    <source>
        <dbReference type="EMBL" id="PSK37581.1"/>
    </source>
</evidence>
<dbReference type="PROSITE" id="PS00061">
    <property type="entry name" value="ADH_SHORT"/>
    <property type="match status" value="1"/>
</dbReference>
<evidence type="ECO:0000256" key="4">
    <source>
        <dbReference type="RuleBase" id="RU000363"/>
    </source>
</evidence>
<protein>
    <recommendedName>
        <fullName evidence="7">Diacetyl reductase [(S)-acetoin forming]</fullName>
    </recommendedName>
</protein>
<dbReference type="Proteomes" id="UP000241107">
    <property type="component" value="Unassembled WGS sequence"/>
</dbReference>
<keyword evidence="6" id="KW-1185">Reference proteome</keyword>
<dbReference type="GO" id="GO:0006633">
    <property type="term" value="P:fatty acid biosynthetic process"/>
    <property type="evidence" value="ECO:0007669"/>
    <property type="project" value="TreeGrafter"/>
</dbReference>
<dbReference type="PANTHER" id="PTHR42760">
    <property type="entry name" value="SHORT-CHAIN DEHYDROGENASES/REDUCTASES FAMILY MEMBER"/>
    <property type="match status" value="1"/>
</dbReference>